<organism evidence="1 2">
    <name type="scientific">Paraglaciecola psychrophila 170</name>
    <dbReference type="NCBI Taxonomy" id="1129794"/>
    <lineage>
        <taxon>Bacteria</taxon>
        <taxon>Pseudomonadati</taxon>
        <taxon>Pseudomonadota</taxon>
        <taxon>Gammaproteobacteria</taxon>
        <taxon>Alteromonadales</taxon>
        <taxon>Alteromonadaceae</taxon>
        <taxon>Paraglaciecola</taxon>
    </lineage>
</organism>
<name>K6ZTB4_9ALTE</name>
<protein>
    <submittedName>
        <fullName evidence="1">Uncharacterized protein</fullName>
    </submittedName>
</protein>
<evidence type="ECO:0000313" key="2">
    <source>
        <dbReference type="Proteomes" id="UP000011864"/>
    </source>
</evidence>
<keyword evidence="2" id="KW-1185">Reference proteome</keyword>
<dbReference type="EMBL" id="CP003837">
    <property type="protein sequence ID" value="AGH46521.1"/>
    <property type="molecule type" value="Genomic_DNA"/>
</dbReference>
<proteinExistence type="predicted"/>
<dbReference type="AlphaFoldDB" id="K6ZTB4"/>
<dbReference type="STRING" id="1129794.C427_4419"/>
<sequence>MQHYIHMITHHRIGTDINGKYGQQEQQPLLRPATAVPIILPG</sequence>
<dbReference type="KEGG" id="gps:C427_4419"/>
<evidence type="ECO:0000313" key="1">
    <source>
        <dbReference type="EMBL" id="AGH46521.1"/>
    </source>
</evidence>
<reference evidence="1 2" key="1">
    <citation type="journal article" date="2013" name="Genome Announc.">
        <title>Complete Genome Sequence of Glaciecola psychrophila Strain 170T.</title>
        <authorList>
            <person name="Yin J."/>
            <person name="Chen J."/>
            <person name="Liu G."/>
            <person name="Yu Y."/>
            <person name="Song L."/>
            <person name="Wang X."/>
            <person name="Qu X."/>
        </authorList>
    </citation>
    <scope>NUCLEOTIDE SEQUENCE [LARGE SCALE GENOMIC DNA]</scope>
    <source>
        <strain evidence="1 2">170</strain>
    </source>
</reference>
<gene>
    <name evidence="1" type="ORF">C427_4419</name>
</gene>
<dbReference type="Proteomes" id="UP000011864">
    <property type="component" value="Chromosome"/>
</dbReference>
<accession>K6ZTB4</accession>
<dbReference type="HOGENOM" id="CLU_3255341_0_0_6"/>